<dbReference type="InterPro" id="IPR036380">
    <property type="entry name" value="Isochorismatase-like_sf"/>
</dbReference>
<dbReference type="GO" id="GO:0016787">
    <property type="term" value="F:hydrolase activity"/>
    <property type="evidence" value="ECO:0007669"/>
    <property type="project" value="UniProtKB-KW"/>
</dbReference>
<gene>
    <name evidence="3" type="ORF">HNR73_007294</name>
</gene>
<dbReference type="Gene3D" id="3.40.50.850">
    <property type="entry name" value="Isochorismatase-like"/>
    <property type="match status" value="1"/>
</dbReference>
<name>A0A841G3W1_9ACTN</name>
<dbReference type="SUPFAM" id="SSF52499">
    <property type="entry name" value="Isochorismatase-like hydrolases"/>
    <property type="match status" value="1"/>
</dbReference>
<proteinExistence type="predicted"/>
<keyword evidence="1" id="KW-0378">Hydrolase</keyword>
<dbReference type="Pfam" id="PF00857">
    <property type="entry name" value="Isochorismatase"/>
    <property type="match status" value="1"/>
</dbReference>
<dbReference type="InterPro" id="IPR000868">
    <property type="entry name" value="Isochorismatase-like_dom"/>
</dbReference>
<comment type="caution">
    <text evidence="3">The sequence shown here is derived from an EMBL/GenBank/DDBJ whole genome shotgun (WGS) entry which is preliminary data.</text>
</comment>
<feature type="domain" description="Isochorismatase-like" evidence="2">
    <location>
        <begin position="4"/>
        <end position="145"/>
    </location>
</feature>
<keyword evidence="4" id="KW-1185">Reference proteome</keyword>
<dbReference type="RefSeq" id="WP_184792488.1">
    <property type="nucleotide sequence ID" value="NZ_BONT01000084.1"/>
</dbReference>
<dbReference type="EMBL" id="JACHGT010000022">
    <property type="protein sequence ID" value="MBB6039399.1"/>
    <property type="molecule type" value="Genomic_DNA"/>
</dbReference>
<dbReference type="Proteomes" id="UP000548476">
    <property type="component" value="Unassembled WGS sequence"/>
</dbReference>
<evidence type="ECO:0000256" key="1">
    <source>
        <dbReference type="ARBA" id="ARBA00022801"/>
    </source>
</evidence>
<organism evidence="3 4">
    <name type="scientific">Phytomonospora endophytica</name>
    <dbReference type="NCBI Taxonomy" id="714109"/>
    <lineage>
        <taxon>Bacteria</taxon>
        <taxon>Bacillati</taxon>
        <taxon>Actinomycetota</taxon>
        <taxon>Actinomycetes</taxon>
        <taxon>Micromonosporales</taxon>
        <taxon>Micromonosporaceae</taxon>
        <taxon>Phytomonospora</taxon>
    </lineage>
</organism>
<evidence type="ECO:0000259" key="2">
    <source>
        <dbReference type="Pfam" id="PF00857"/>
    </source>
</evidence>
<dbReference type="InterPro" id="IPR050272">
    <property type="entry name" value="Isochorismatase-like_hydrls"/>
</dbReference>
<dbReference type="PANTHER" id="PTHR43540:SF6">
    <property type="entry name" value="ISOCHORISMATASE-LIKE DOMAIN-CONTAINING PROTEIN"/>
    <property type="match status" value="1"/>
</dbReference>
<accession>A0A841G3W1</accession>
<sequence>MTNALIIIDVQHEYTTGRLPISHPPVDDALANIATAIDAAAARGAKVVVVQHDAPEGAPIFAPGTETWQNHEVVADRPHDHLVHKTKASSFADTDLGEWLDANGVTTVTLAGFMTQNCVVATAFDADARGLAVEILSDATGAIGLSNAAGTVDARTVHETLMTVFASNIATVGTTAEWAKGEALTGSNLVESVRA</sequence>
<evidence type="ECO:0000313" key="3">
    <source>
        <dbReference type="EMBL" id="MBB6039399.1"/>
    </source>
</evidence>
<evidence type="ECO:0000313" key="4">
    <source>
        <dbReference type="Proteomes" id="UP000548476"/>
    </source>
</evidence>
<reference evidence="3 4" key="1">
    <citation type="submission" date="2020-08" db="EMBL/GenBank/DDBJ databases">
        <title>Genomic Encyclopedia of Type Strains, Phase IV (KMG-IV): sequencing the most valuable type-strain genomes for metagenomic binning, comparative biology and taxonomic classification.</title>
        <authorList>
            <person name="Goeker M."/>
        </authorList>
    </citation>
    <scope>NUCLEOTIDE SEQUENCE [LARGE SCALE GENOMIC DNA]</scope>
    <source>
        <strain evidence="3 4">YIM 65646</strain>
    </source>
</reference>
<dbReference type="AlphaFoldDB" id="A0A841G3W1"/>
<protein>
    <submittedName>
        <fullName evidence="3">Nicotinamidase-related amidase</fullName>
    </submittedName>
</protein>
<dbReference type="PANTHER" id="PTHR43540">
    <property type="entry name" value="PEROXYUREIDOACRYLATE/UREIDOACRYLATE AMIDOHYDROLASE-RELATED"/>
    <property type="match status" value="1"/>
</dbReference>